<feature type="domain" description="TonB-dependent receptor plug" evidence="18">
    <location>
        <begin position="132"/>
        <end position="224"/>
    </location>
</feature>
<dbReference type="SUPFAM" id="SSF49464">
    <property type="entry name" value="Carboxypeptidase regulatory domain-like"/>
    <property type="match status" value="1"/>
</dbReference>
<evidence type="ECO:0000259" key="18">
    <source>
        <dbReference type="Pfam" id="PF07715"/>
    </source>
</evidence>
<evidence type="ECO:0000256" key="14">
    <source>
        <dbReference type="PROSITE-ProRule" id="PRU01360"/>
    </source>
</evidence>
<evidence type="ECO:0000256" key="3">
    <source>
        <dbReference type="ARBA" id="ARBA00022448"/>
    </source>
</evidence>
<dbReference type="InterPro" id="IPR008969">
    <property type="entry name" value="CarboxyPept-like_regulatory"/>
</dbReference>
<evidence type="ECO:0000256" key="12">
    <source>
        <dbReference type="ARBA" id="ARBA00023170"/>
    </source>
</evidence>
<feature type="chain" id="PRO_5047366242" evidence="16">
    <location>
        <begin position="19"/>
        <end position="792"/>
    </location>
</feature>
<evidence type="ECO:0000256" key="13">
    <source>
        <dbReference type="ARBA" id="ARBA00023237"/>
    </source>
</evidence>
<dbReference type="InterPro" id="IPR010105">
    <property type="entry name" value="TonB_sidphr_rcpt"/>
</dbReference>
<dbReference type="InterPro" id="IPR039426">
    <property type="entry name" value="TonB-dep_rcpt-like"/>
</dbReference>
<dbReference type="InterPro" id="IPR036942">
    <property type="entry name" value="Beta-barrel_TonB_sf"/>
</dbReference>
<organism evidence="19 20">
    <name type="scientific">Arenibacter arenosicollis</name>
    <dbReference type="NCBI Taxonomy" id="2762274"/>
    <lineage>
        <taxon>Bacteria</taxon>
        <taxon>Pseudomonadati</taxon>
        <taxon>Bacteroidota</taxon>
        <taxon>Flavobacteriia</taxon>
        <taxon>Flavobacteriales</taxon>
        <taxon>Flavobacteriaceae</taxon>
        <taxon>Arenibacter</taxon>
    </lineage>
</organism>
<evidence type="ECO:0000256" key="16">
    <source>
        <dbReference type="SAM" id="SignalP"/>
    </source>
</evidence>
<keyword evidence="7 16" id="KW-0732">Signal</keyword>
<dbReference type="Gene3D" id="2.60.40.1120">
    <property type="entry name" value="Carboxypeptidase-like, regulatory domain"/>
    <property type="match status" value="1"/>
</dbReference>
<sequence>MKKILLFVNLLVTTVICAQNFGTVSGTIVDSENNPVSFANVFIENLKKGGMADEFGHYTLTDIPYGEWQIKVSSVGFRTIKFPLNLSSSQISNLVIKLNMDNALSEVEVFGRRLSHPDKIEALTRLPLEPYEQIQSISVISEKLISNQGALTISEATKNVPGVYTFATYGNKRESMSSRGFRGIPILKNGVRVHSDFRGVGILTDMQGVDNIQVLKGAASITQGVATDLGSPGGVINIVTKTPIYQFGGSVSQRFGSFGQVRPTFDIYGPLDDNQSMAFRINGALERADSFRDGVSSERIYINPSLQWKIDDKTKITMEFDHFDDSRTPDVGTVNLATNEVNAIYDLPRDQFLGYENDRSLTKNTTYSLRFDRQLNDKLTLKTAFYKSQLKLNDKGASLGNVVSIDDVEQYNLRTRGYSTSTRSDDNGVLQVDLIGDDFKTGSITHTFQVGFDYRTSKYNTTSQSLSAIDTINVFENNSSTLPNVTLNSGNPGGAESKSLGLVAQDVVSWNQWFKSFLGIRYSTTETITDLENNKSDAFSPLGGIIVSPYKNINVFASYTNSAYPRTAARLGVNGEALGNERFDQLEAGVKTSWFTDRLRFNLTLFKINNKNINLPVYDENWVATGFYQKGGNDQRQGLEVELTGRILENLTAVAGYSYIDAQYKEHTSYVYGSAPLNTPKHTANVYLDYKFEGMLEGLSLGGGVYYTGERPINDWSSGPVTHEGIVPNEKPFNVEAYTLTNLQAGYRFNNHWEVRLMMNNVFNEIGYNAYRTSYINQTDPRSFAGILRYTL</sequence>
<dbReference type="PANTHER" id="PTHR32552">
    <property type="entry name" value="FERRICHROME IRON RECEPTOR-RELATED"/>
    <property type="match status" value="1"/>
</dbReference>
<dbReference type="NCBIfam" id="TIGR01783">
    <property type="entry name" value="TonB-siderophor"/>
    <property type="match status" value="1"/>
</dbReference>
<dbReference type="Proteomes" id="UP000618952">
    <property type="component" value="Unassembled WGS sequence"/>
</dbReference>
<protein>
    <submittedName>
        <fullName evidence="19">TonB-dependent receptor</fullName>
    </submittedName>
</protein>
<keyword evidence="13 14" id="KW-0998">Cell outer membrane</keyword>
<evidence type="ECO:0000313" key="20">
    <source>
        <dbReference type="Proteomes" id="UP000618952"/>
    </source>
</evidence>
<comment type="caution">
    <text evidence="19">The sequence shown here is derived from an EMBL/GenBank/DDBJ whole genome shotgun (WGS) entry which is preliminary data.</text>
</comment>
<evidence type="ECO:0000256" key="15">
    <source>
        <dbReference type="RuleBase" id="RU003357"/>
    </source>
</evidence>
<reference evidence="19 20" key="1">
    <citation type="submission" date="2020-08" db="EMBL/GenBank/DDBJ databases">
        <title>Arenibacter gaetbuli sp. nov., isolated from a sand dune.</title>
        <authorList>
            <person name="Park S."/>
            <person name="Yoon J.-H."/>
        </authorList>
    </citation>
    <scope>NUCLEOTIDE SEQUENCE [LARGE SCALE GENOMIC DNA]</scope>
    <source>
        <strain evidence="19 20">BSSL-BM3</strain>
    </source>
</reference>
<dbReference type="Pfam" id="PF00593">
    <property type="entry name" value="TonB_dep_Rec_b-barrel"/>
    <property type="match status" value="1"/>
</dbReference>
<keyword evidence="8" id="KW-0408">Iron</keyword>
<evidence type="ECO:0000313" key="19">
    <source>
        <dbReference type="EMBL" id="MBC8770037.1"/>
    </source>
</evidence>
<keyword evidence="6 14" id="KW-0812">Transmembrane</keyword>
<feature type="signal peptide" evidence="16">
    <location>
        <begin position="1"/>
        <end position="18"/>
    </location>
</feature>
<proteinExistence type="inferred from homology"/>
<accession>A0ABR7QS63</accession>
<dbReference type="EMBL" id="JACLHY010000026">
    <property type="protein sequence ID" value="MBC8770037.1"/>
    <property type="molecule type" value="Genomic_DNA"/>
</dbReference>
<name>A0ABR7QS63_9FLAO</name>
<keyword evidence="5" id="KW-0410">Iron transport</keyword>
<dbReference type="RefSeq" id="WP_187587491.1">
    <property type="nucleotide sequence ID" value="NZ_JACLHY010000026.1"/>
</dbReference>
<keyword evidence="12 19" id="KW-0675">Receptor</keyword>
<keyword evidence="3 14" id="KW-0813">Transport</keyword>
<dbReference type="Gene3D" id="2.170.130.10">
    <property type="entry name" value="TonB-dependent receptor, plug domain"/>
    <property type="match status" value="1"/>
</dbReference>
<dbReference type="PROSITE" id="PS52016">
    <property type="entry name" value="TONB_DEPENDENT_REC_3"/>
    <property type="match status" value="1"/>
</dbReference>
<gene>
    <name evidence="19" type="ORF">H4O18_18705</name>
</gene>
<evidence type="ECO:0000256" key="4">
    <source>
        <dbReference type="ARBA" id="ARBA00022452"/>
    </source>
</evidence>
<comment type="similarity">
    <text evidence="2 14 15">Belongs to the TonB-dependent receptor family.</text>
</comment>
<evidence type="ECO:0000256" key="11">
    <source>
        <dbReference type="ARBA" id="ARBA00023136"/>
    </source>
</evidence>
<feature type="domain" description="TonB-dependent receptor-like beta-barrel" evidence="17">
    <location>
        <begin position="308"/>
        <end position="762"/>
    </location>
</feature>
<dbReference type="InterPro" id="IPR037066">
    <property type="entry name" value="Plug_dom_sf"/>
</dbReference>
<evidence type="ECO:0000256" key="9">
    <source>
        <dbReference type="ARBA" id="ARBA00023065"/>
    </source>
</evidence>
<dbReference type="Pfam" id="PF13715">
    <property type="entry name" value="CarbopepD_reg_2"/>
    <property type="match status" value="1"/>
</dbReference>
<dbReference type="InterPro" id="IPR000531">
    <property type="entry name" value="Beta-barrel_TonB"/>
</dbReference>
<comment type="subcellular location">
    <subcellularLocation>
        <location evidence="1 14">Cell outer membrane</location>
        <topology evidence="1 14">Multi-pass membrane protein</topology>
    </subcellularLocation>
</comment>
<dbReference type="Gene3D" id="2.40.170.20">
    <property type="entry name" value="TonB-dependent receptor, beta-barrel domain"/>
    <property type="match status" value="1"/>
</dbReference>
<keyword evidence="11 14" id="KW-0472">Membrane</keyword>
<keyword evidence="10 15" id="KW-0798">TonB box</keyword>
<dbReference type="InterPro" id="IPR012910">
    <property type="entry name" value="Plug_dom"/>
</dbReference>
<keyword evidence="4 14" id="KW-1134">Transmembrane beta strand</keyword>
<keyword evidence="9" id="KW-0406">Ion transport</keyword>
<dbReference type="SUPFAM" id="SSF56935">
    <property type="entry name" value="Porins"/>
    <property type="match status" value="1"/>
</dbReference>
<evidence type="ECO:0000256" key="2">
    <source>
        <dbReference type="ARBA" id="ARBA00009810"/>
    </source>
</evidence>
<evidence type="ECO:0000256" key="8">
    <source>
        <dbReference type="ARBA" id="ARBA00023004"/>
    </source>
</evidence>
<dbReference type="PANTHER" id="PTHR32552:SF68">
    <property type="entry name" value="FERRICHROME OUTER MEMBRANE TRANSPORTER_PHAGE RECEPTOR"/>
    <property type="match status" value="1"/>
</dbReference>
<dbReference type="Pfam" id="PF07715">
    <property type="entry name" value="Plug"/>
    <property type="match status" value="1"/>
</dbReference>
<keyword evidence="20" id="KW-1185">Reference proteome</keyword>
<evidence type="ECO:0000256" key="1">
    <source>
        <dbReference type="ARBA" id="ARBA00004571"/>
    </source>
</evidence>
<evidence type="ECO:0000256" key="7">
    <source>
        <dbReference type="ARBA" id="ARBA00022729"/>
    </source>
</evidence>
<evidence type="ECO:0000259" key="17">
    <source>
        <dbReference type="Pfam" id="PF00593"/>
    </source>
</evidence>
<dbReference type="CDD" id="cd01347">
    <property type="entry name" value="ligand_gated_channel"/>
    <property type="match status" value="1"/>
</dbReference>
<evidence type="ECO:0000256" key="10">
    <source>
        <dbReference type="ARBA" id="ARBA00023077"/>
    </source>
</evidence>
<evidence type="ECO:0000256" key="5">
    <source>
        <dbReference type="ARBA" id="ARBA00022496"/>
    </source>
</evidence>
<evidence type="ECO:0000256" key="6">
    <source>
        <dbReference type="ARBA" id="ARBA00022692"/>
    </source>
</evidence>